<dbReference type="AlphaFoldDB" id="A0A8S1EF00"/>
<dbReference type="InterPro" id="IPR037962">
    <property type="entry name" value="Neuralized"/>
</dbReference>
<evidence type="ECO:0000256" key="1">
    <source>
        <dbReference type="ARBA" id="ARBA00022723"/>
    </source>
</evidence>
<dbReference type="InterPro" id="IPR006573">
    <property type="entry name" value="NHR_dom"/>
</dbReference>
<gene>
    <name evidence="9" type="ORF">CBOVIS_LOCUS2521</name>
</gene>
<feature type="region of interest" description="Disordered" evidence="6">
    <location>
        <begin position="467"/>
        <end position="548"/>
    </location>
</feature>
<organism evidence="9 10">
    <name type="scientific">Caenorhabditis bovis</name>
    <dbReference type="NCBI Taxonomy" id="2654633"/>
    <lineage>
        <taxon>Eukaryota</taxon>
        <taxon>Metazoa</taxon>
        <taxon>Ecdysozoa</taxon>
        <taxon>Nematoda</taxon>
        <taxon>Chromadorea</taxon>
        <taxon>Rhabditida</taxon>
        <taxon>Rhabditina</taxon>
        <taxon>Rhabditomorpha</taxon>
        <taxon>Rhabditoidea</taxon>
        <taxon>Rhabditidae</taxon>
        <taxon>Peloderinae</taxon>
        <taxon>Caenorhabditis</taxon>
    </lineage>
</organism>
<keyword evidence="1" id="KW-0479">Metal-binding</keyword>
<dbReference type="Gene3D" id="2.60.120.920">
    <property type="match status" value="2"/>
</dbReference>
<feature type="compositionally biased region" description="Polar residues" evidence="6">
    <location>
        <begin position="467"/>
        <end position="484"/>
    </location>
</feature>
<feature type="compositionally biased region" description="Pro residues" evidence="6">
    <location>
        <begin position="521"/>
        <end position="544"/>
    </location>
</feature>
<protein>
    <recommendedName>
        <fullName evidence="11">Protein neuralized</fullName>
    </recommendedName>
</protein>
<dbReference type="GO" id="GO:0008270">
    <property type="term" value="F:zinc ion binding"/>
    <property type="evidence" value="ECO:0007669"/>
    <property type="project" value="UniProtKB-KW"/>
</dbReference>
<reference evidence="9 10" key="1">
    <citation type="submission" date="2020-04" db="EMBL/GenBank/DDBJ databases">
        <authorList>
            <person name="Laetsch R D."/>
            <person name="Stevens L."/>
            <person name="Kumar S."/>
            <person name="Blaxter L. M."/>
        </authorList>
    </citation>
    <scope>NUCLEOTIDE SEQUENCE [LARGE SCALE GENOMIC DNA]</scope>
</reference>
<accession>A0A8S1EF00</accession>
<dbReference type="OrthoDB" id="6078042at2759"/>
<dbReference type="Proteomes" id="UP000494206">
    <property type="component" value="Unassembled WGS sequence"/>
</dbReference>
<feature type="domain" description="RING-type" evidence="7">
    <location>
        <begin position="611"/>
        <end position="651"/>
    </location>
</feature>
<feature type="domain" description="NHR" evidence="8">
    <location>
        <begin position="94"/>
        <end position="249"/>
    </location>
</feature>
<feature type="domain" description="NHR" evidence="8">
    <location>
        <begin position="300"/>
        <end position="455"/>
    </location>
</feature>
<evidence type="ECO:0008006" key="11">
    <source>
        <dbReference type="Google" id="ProtNLM"/>
    </source>
</evidence>
<keyword evidence="2" id="KW-0677">Repeat</keyword>
<evidence type="ECO:0000256" key="2">
    <source>
        <dbReference type="ARBA" id="ARBA00022737"/>
    </source>
</evidence>
<dbReference type="PROSITE" id="PS50089">
    <property type="entry name" value="ZF_RING_2"/>
    <property type="match status" value="1"/>
</dbReference>
<dbReference type="SUPFAM" id="SSF57850">
    <property type="entry name" value="RING/U-box"/>
    <property type="match status" value="1"/>
</dbReference>
<dbReference type="Pfam" id="PF13920">
    <property type="entry name" value="zf-C3HC4_3"/>
    <property type="match status" value="1"/>
</dbReference>
<sequence length="663" mass="73446">MTEYRASSYVDDRDSPAPERSSNRFLDRSVSYSRYQPTRSAGSSYSNCTSVDELCNRFNRYQRQVRDIVNTFAESDIDETTRQIMNQNSFNRPPLAFHTVHGTNVVLLKNGRVARRKESFCKGLAFSNRPVDIDENVCLKLSEVSSNWSGVLRFGVTNFDPETYRNIPVPKFACPDLTSKEGYWAKALPERYSIEGNVLHFFINATGELYYGLNGSQKGLFLTGINVHLPMWLILDIYGNSVALEFLDANEFVVRRRDPIPPVPINRAPAVPPPVLPQNHLHARDNTQNERMDVRHSGSLIRFHHITGRNVVLNAARNEATRNDSEYHQGYVFTERPVRRSEKVTILIKSVEPLYSGGLAFGLTCCDPSTLVNSDLPDDSALLIDLPDYWVGIKDVAVKPAAGAKLSFWILQSGEVKFSMDDGEGRVIFYCDASLSLYMYFDVYGSTTSIRLLGSEQVAQNGRSIANVPAITSENPGTRSQPLSIPTRPRRAAPPLPAPRNSNSQSPMLRVNMPAVDQAPLVPPPPVAQRPEPRVPPYPPPPRPVVSRITDLDDLSSIPSVSGRAVPAVPLTRPAISNPPPVPPPKLPSNMPTASSSSTQQSDADKREDECTICMDAAVNCALYTCGHMCVCYPCGQAIMKTGEPTCPVCRAPIKDLLQIFRP</sequence>
<evidence type="ECO:0000256" key="6">
    <source>
        <dbReference type="SAM" id="MobiDB-lite"/>
    </source>
</evidence>
<evidence type="ECO:0000256" key="3">
    <source>
        <dbReference type="ARBA" id="ARBA00022771"/>
    </source>
</evidence>
<feature type="compositionally biased region" description="Pro residues" evidence="6">
    <location>
        <begin position="577"/>
        <end position="587"/>
    </location>
</feature>
<evidence type="ECO:0000313" key="9">
    <source>
        <dbReference type="EMBL" id="CAB3399389.1"/>
    </source>
</evidence>
<dbReference type="EMBL" id="CADEPM010000002">
    <property type="protein sequence ID" value="CAB3399389.1"/>
    <property type="molecule type" value="Genomic_DNA"/>
</dbReference>
<dbReference type="InterPro" id="IPR013083">
    <property type="entry name" value="Znf_RING/FYVE/PHD"/>
</dbReference>
<dbReference type="SMART" id="SM00588">
    <property type="entry name" value="NEUZ"/>
    <property type="match status" value="2"/>
</dbReference>
<evidence type="ECO:0000259" key="8">
    <source>
        <dbReference type="PROSITE" id="PS51065"/>
    </source>
</evidence>
<dbReference type="GO" id="GO:0061630">
    <property type="term" value="F:ubiquitin protein ligase activity"/>
    <property type="evidence" value="ECO:0007669"/>
    <property type="project" value="TreeGrafter"/>
</dbReference>
<name>A0A8S1EF00_9PELO</name>
<dbReference type="FunFam" id="2.60.120.920:FF:000005">
    <property type="entry name" value="Putative E3 ubiquitin-protein ligase NEURL1B"/>
    <property type="match status" value="2"/>
</dbReference>
<evidence type="ECO:0000256" key="4">
    <source>
        <dbReference type="ARBA" id="ARBA00022833"/>
    </source>
</evidence>
<feature type="compositionally biased region" description="Low complexity" evidence="6">
    <location>
        <begin position="588"/>
        <end position="602"/>
    </location>
</feature>
<keyword evidence="10" id="KW-1185">Reference proteome</keyword>
<feature type="region of interest" description="Disordered" evidence="6">
    <location>
        <begin position="570"/>
        <end position="605"/>
    </location>
</feature>
<proteinExistence type="predicted"/>
<evidence type="ECO:0000256" key="5">
    <source>
        <dbReference type="PROSITE-ProRule" id="PRU00175"/>
    </source>
</evidence>
<dbReference type="InterPro" id="IPR001841">
    <property type="entry name" value="Znf_RING"/>
</dbReference>
<dbReference type="Gene3D" id="3.30.40.10">
    <property type="entry name" value="Zinc/RING finger domain, C3HC4 (zinc finger)"/>
    <property type="match status" value="1"/>
</dbReference>
<feature type="compositionally biased region" description="Basic and acidic residues" evidence="6">
    <location>
        <begin position="10"/>
        <end position="23"/>
    </location>
</feature>
<dbReference type="PANTHER" id="PTHR12429">
    <property type="entry name" value="NEURALIZED"/>
    <property type="match status" value="1"/>
</dbReference>
<dbReference type="CDD" id="cd16647">
    <property type="entry name" value="mRING-HC-C3HC5_NEU1"/>
    <property type="match status" value="1"/>
</dbReference>
<evidence type="ECO:0000313" key="10">
    <source>
        <dbReference type="Proteomes" id="UP000494206"/>
    </source>
</evidence>
<dbReference type="InterPro" id="IPR043136">
    <property type="entry name" value="B30.2/SPRY_sf"/>
</dbReference>
<evidence type="ECO:0000259" key="7">
    <source>
        <dbReference type="PROSITE" id="PS50089"/>
    </source>
</evidence>
<keyword evidence="4" id="KW-0862">Zinc</keyword>
<dbReference type="PANTHER" id="PTHR12429:SF6">
    <property type="entry name" value="PROTEIN NEURALIZED"/>
    <property type="match status" value="1"/>
</dbReference>
<feature type="region of interest" description="Disordered" evidence="6">
    <location>
        <begin position="1"/>
        <end position="23"/>
    </location>
</feature>
<dbReference type="Pfam" id="PF07177">
    <property type="entry name" value="Neuralized"/>
    <property type="match status" value="2"/>
</dbReference>
<comment type="caution">
    <text evidence="9">The sequence shown here is derived from an EMBL/GenBank/DDBJ whole genome shotgun (WGS) entry which is preliminary data.</text>
</comment>
<keyword evidence="3 5" id="KW-0863">Zinc-finger</keyword>
<dbReference type="PROSITE" id="PS51065">
    <property type="entry name" value="NHR"/>
    <property type="match status" value="2"/>
</dbReference>